<sequence length="347" mass="37456">MRWYGLVGLLLIAPASAEFSDSDAAALAAASPAVAQSLKTIETTITALPDTMRAPTQDGLLVSDTCIAYRRNETAETRRAVVDELVRQGLVTDAAAATRSLYGYPVKTDGTCVHTSAPFLATPGSEEDSHHSWPGGLADHIAFNLHAAHDMVARWRAVTGNPNAYDRGTLDAAVLWHDWAKRLVLHWSDKGVVSYESTIGGTSSHHVIGLAEAMARGLPADEVLVQVCAHQAPSNDHDAKVTGWVRAAAIIARIDPVRQGYLKSVDGGYALTIRPECRIHNLSDGSWVYAVPAAQHAKAIVTRLAPQAGHKDDRRFLEQALSYYGAERFDLLSDAEALKLLQDLPKK</sequence>
<feature type="signal peptide" evidence="1">
    <location>
        <begin position="1"/>
        <end position="17"/>
    </location>
</feature>
<evidence type="ECO:0000313" key="3">
    <source>
        <dbReference type="Proteomes" id="UP001499951"/>
    </source>
</evidence>
<organism evidence="2 3">
    <name type="scientific">Rhizomicrobium electricum</name>
    <dbReference type="NCBI Taxonomy" id="480070"/>
    <lineage>
        <taxon>Bacteria</taxon>
        <taxon>Pseudomonadati</taxon>
        <taxon>Pseudomonadota</taxon>
        <taxon>Alphaproteobacteria</taxon>
        <taxon>Micropepsales</taxon>
        <taxon>Micropepsaceae</taxon>
        <taxon>Rhizomicrobium</taxon>
    </lineage>
</organism>
<feature type="chain" id="PRO_5046648135" evidence="1">
    <location>
        <begin position="18"/>
        <end position="347"/>
    </location>
</feature>
<name>A0ABN1F4Y9_9PROT</name>
<proteinExistence type="predicted"/>
<keyword evidence="3" id="KW-1185">Reference proteome</keyword>
<reference evidence="2 3" key="1">
    <citation type="journal article" date="2019" name="Int. J. Syst. Evol. Microbiol.">
        <title>The Global Catalogue of Microorganisms (GCM) 10K type strain sequencing project: providing services to taxonomists for standard genome sequencing and annotation.</title>
        <authorList>
            <consortium name="The Broad Institute Genomics Platform"/>
            <consortium name="The Broad Institute Genome Sequencing Center for Infectious Disease"/>
            <person name="Wu L."/>
            <person name="Ma J."/>
        </authorList>
    </citation>
    <scope>NUCLEOTIDE SEQUENCE [LARGE SCALE GENOMIC DNA]</scope>
    <source>
        <strain evidence="2 3">JCM 15089</strain>
    </source>
</reference>
<evidence type="ECO:0000313" key="2">
    <source>
        <dbReference type="EMBL" id="GAA0582520.1"/>
    </source>
</evidence>
<gene>
    <name evidence="2" type="ORF">GCM10008942_34300</name>
</gene>
<dbReference type="RefSeq" id="WP_166935336.1">
    <property type="nucleotide sequence ID" value="NZ_BAAADD010000009.1"/>
</dbReference>
<evidence type="ECO:0000256" key="1">
    <source>
        <dbReference type="SAM" id="SignalP"/>
    </source>
</evidence>
<comment type="caution">
    <text evidence="2">The sequence shown here is derived from an EMBL/GenBank/DDBJ whole genome shotgun (WGS) entry which is preliminary data.</text>
</comment>
<dbReference type="Proteomes" id="UP001499951">
    <property type="component" value="Unassembled WGS sequence"/>
</dbReference>
<protein>
    <submittedName>
        <fullName evidence="2">Uncharacterized protein</fullName>
    </submittedName>
</protein>
<keyword evidence="1" id="KW-0732">Signal</keyword>
<accession>A0ABN1F4Y9</accession>
<dbReference type="EMBL" id="BAAADD010000009">
    <property type="protein sequence ID" value="GAA0582520.1"/>
    <property type="molecule type" value="Genomic_DNA"/>
</dbReference>